<dbReference type="PANTHER" id="PTHR42824">
    <property type="entry name" value="GLUTAMINE AMIDOTRANSFERASE"/>
    <property type="match status" value="1"/>
</dbReference>
<name>A0A1I5C941_9MICO</name>
<gene>
    <name evidence="3" type="ORF">SAMN05216219_2276</name>
</gene>
<accession>A0A1I5C941</accession>
<dbReference type="CDD" id="cd01908">
    <property type="entry name" value="YafJ"/>
    <property type="match status" value="1"/>
</dbReference>
<proteinExistence type="predicted"/>
<dbReference type="Pfam" id="PF13230">
    <property type="entry name" value="GATase_4"/>
    <property type="match status" value="1"/>
</dbReference>
<keyword evidence="1 3" id="KW-0315">Glutamine amidotransferase</keyword>
<evidence type="ECO:0000259" key="2">
    <source>
        <dbReference type="PROSITE" id="PS51278"/>
    </source>
</evidence>
<organism evidence="3 4">
    <name type="scientific">Mycetocola miduiensis</name>
    <dbReference type="NCBI Taxonomy" id="995034"/>
    <lineage>
        <taxon>Bacteria</taxon>
        <taxon>Bacillati</taxon>
        <taxon>Actinomycetota</taxon>
        <taxon>Actinomycetes</taxon>
        <taxon>Micrococcales</taxon>
        <taxon>Microbacteriaceae</taxon>
        <taxon>Mycetocola</taxon>
    </lineage>
</organism>
<dbReference type="STRING" id="995034.SAMN05216219_2276"/>
<dbReference type="Proteomes" id="UP000198867">
    <property type="component" value="Unassembled WGS sequence"/>
</dbReference>
<dbReference type="PANTHER" id="PTHR42824:SF1">
    <property type="entry name" value="GLUTAMINE AMIDOTRANSFERASE YAFJ-RELATED"/>
    <property type="match status" value="1"/>
</dbReference>
<feature type="domain" description="Glutamine amidotransferase type-2" evidence="2">
    <location>
        <begin position="2"/>
        <end position="269"/>
    </location>
</feature>
<dbReference type="EMBL" id="FOVM01000006">
    <property type="protein sequence ID" value="SFN83322.1"/>
    <property type="molecule type" value="Genomic_DNA"/>
</dbReference>
<dbReference type="RefSeq" id="WP_090711515.1">
    <property type="nucleotide sequence ID" value="NZ_FOVM01000006.1"/>
</dbReference>
<keyword evidence="4" id="KW-1185">Reference proteome</keyword>
<dbReference type="GO" id="GO:0016740">
    <property type="term" value="F:transferase activity"/>
    <property type="evidence" value="ECO:0007669"/>
    <property type="project" value="UniProtKB-KW"/>
</dbReference>
<protein>
    <submittedName>
        <fullName evidence="3">Predicted glutamine amidotransferase</fullName>
    </submittedName>
</protein>
<sequence>MCRLLGYVASRPLAAVDVLGSSGLKAFTSLASLHGDGWGLAWRGADQLTHAVSRPDSAATDPLYAELTGQPLGPAGLVHLRRATGGLPVVPENTHPFTDGDYAFAHNGNITPIARLEELLTPASMAKLRGDTDSERYFRFVLQCIAESDTEADGVTRALHTLVQEFPNVSLNALLLTPTALFAIHMNSGATSPPRALSELYPSDADMPHRHATEYYAMYYRVTPDAVHVISSGLDEPGWMHVPPDSAAMIDLRTRELTRLALLPVSPGA</sequence>
<dbReference type="SUPFAM" id="SSF56235">
    <property type="entry name" value="N-terminal nucleophile aminohydrolases (Ntn hydrolases)"/>
    <property type="match status" value="1"/>
</dbReference>
<reference evidence="4" key="1">
    <citation type="submission" date="2016-10" db="EMBL/GenBank/DDBJ databases">
        <authorList>
            <person name="Varghese N."/>
            <person name="Submissions S."/>
        </authorList>
    </citation>
    <scope>NUCLEOTIDE SEQUENCE [LARGE SCALE GENOMIC DNA]</scope>
    <source>
        <strain evidence="4">CGMCC 1.11101</strain>
    </source>
</reference>
<dbReference type="OrthoDB" id="4791288at2"/>
<dbReference type="PROSITE" id="PS51278">
    <property type="entry name" value="GATASE_TYPE_2"/>
    <property type="match status" value="1"/>
</dbReference>
<evidence type="ECO:0000313" key="3">
    <source>
        <dbReference type="EMBL" id="SFN83322.1"/>
    </source>
</evidence>
<dbReference type="InterPro" id="IPR017932">
    <property type="entry name" value="GATase_2_dom"/>
</dbReference>
<evidence type="ECO:0000256" key="1">
    <source>
        <dbReference type="ARBA" id="ARBA00022962"/>
    </source>
</evidence>
<dbReference type="InterPro" id="IPR029055">
    <property type="entry name" value="Ntn_hydrolases_N"/>
</dbReference>
<dbReference type="AlphaFoldDB" id="A0A1I5C941"/>
<dbReference type="InterPro" id="IPR026869">
    <property type="entry name" value="EgtC-like"/>
</dbReference>
<keyword evidence="3" id="KW-0808">Transferase</keyword>
<evidence type="ECO:0000313" key="4">
    <source>
        <dbReference type="Proteomes" id="UP000198867"/>
    </source>
</evidence>
<dbReference type="Gene3D" id="3.60.20.10">
    <property type="entry name" value="Glutamine Phosphoribosylpyrophosphate, subunit 1, domain 1"/>
    <property type="match status" value="1"/>
</dbReference>